<keyword evidence="2" id="KW-0808">Transferase</keyword>
<dbReference type="PIRSF" id="PIRSF004553">
    <property type="entry name" value="CHP00095"/>
    <property type="match status" value="1"/>
</dbReference>
<dbReference type="OrthoDB" id="9803017at2"/>
<accession>A0A1L7CSZ0</accession>
<name>A0A1L7CSZ0_9CORY</name>
<dbReference type="RefSeq" id="WP_075663928.1">
    <property type="nucleotide sequence ID" value="NZ_CP009247.1"/>
</dbReference>
<dbReference type="EMBL" id="CP009247">
    <property type="protein sequence ID" value="APT88947.1"/>
    <property type="molecule type" value="Genomic_DNA"/>
</dbReference>
<dbReference type="SUPFAM" id="SSF53335">
    <property type="entry name" value="S-adenosyl-L-methionine-dependent methyltransferases"/>
    <property type="match status" value="1"/>
</dbReference>
<dbReference type="AlphaFoldDB" id="A0A1L7CSZ0"/>
<dbReference type="STRING" id="1437875.CFRA_06440"/>
<dbReference type="CDD" id="cd02440">
    <property type="entry name" value="AdoMet_MTases"/>
    <property type="match status" value="1"/>
</dbReference>
<organism evidence="3 4">
    <name type="scientific">Corynebacterium frankenforstense DSM 45800</name>
    <dbReference type="NCBI Taxonomy" id="1437875"/>
    <lineage>
        <taxon>Bacteria</taxon>
        <taxon>Bacillati</taxon>
        <taxon>Actinomycetota</taxon>
        <taxon>Actinomycetes</taxon>
        <taxon>Mycobacteriales</taxon>
        <taxon>Corynebacteriaceae</taxon>
        <taxon>Corynebacterium</taxon>
    </lineage>
</organism>
<evidence type="ECO:0000256" key="1">
    <source>
        <dbReference type="ARBA" id="ARBA00022603"/>
    </source>
</evidence>
<dbReference type="InterPro" id="IPR029063">
    <property type="entry name" value="SAM-dependent_MTases_sf"/>
</dbReference>
<evidence type="ECO:0000256" key="2">
    <source>
        <dbReference type="ARBA" id="ARBA00022679"/>
    </source>
</evidence>
<dbReference type="GO" id="GO:0003676">
    <property type="term" value="F:nucleic acid binding"/>
    <property type="evidence" value="ECO:0007669"/>
    <property type="project" value="InterPro"/>
</dbReference>
<dbReference type="InterPro" id="IPR004398">
    <property type="entry name" value="RNA_MeTrfase_RsmD"/>
</dbReference>
<dbReference type="PANTHER" id="PTHR43542">
    <property type="entry name" value="METHYLTRANSFERASE"/>
    <property type="match status" value="1"/>
</dbReference>
<dbReference type="PANTHER" id="PTHR43542:SF1">
    <property type="entry name" value="METHYLTRANSFERASE"/>
    <property type="match status" value="1"/>
</dbReference>
<dbReference type="InterPro" id="IPR002052">
    <property type="entry name" value="DNA_methylase_N6_adenine_CS"/>
</dbReference>
<dbReference type="GO" id="GO:0008168">
    <property type="term" value="F:methyltransferase activity"/>
    <property type="evidence" value="ECO:0007669"/>
    <property type="project" value="UniProtKB-KW"/>
</dbReference>
<reference evidence="3 4" key="1">
    <citation type="submission" date="2014-08" db="EMBL/GenBank/DDBJ databases">
        <title>Complete genome sequence of Corynebacterium frankenforstense ST18(T) (=DSM 45800(T)), isolated from raw cow milk.</title>
        <authorList>
            <person name="Ruckert C."/>
            <person name="Albersmeier A."/>
            <person name="Winkler A."/>
            <person name="Lipski A."/>
            <person name="Kalinowski J."/>
        </authorList>
    </citation>
    <scope>NUCLEOTIDE SEQUENCE [LARGE SCALE GENOMIC DNA]</scope>
    <source>
        <strain evidence="3 4">ST18</strain>
    </source>
</reference>
<evidence type="ECO:0000313" key="4">
    <source>
        <dbReference type="Proteomes" id="UP000185434"/>
    </source>
</evidence>
<dbReference type="Gene3D" id="3.40.50.150">
    <property type="entry name" value="Vaccinia Virus protein VP39"/>
    <property type="match status" value="1"/>
</dbReference>
<dbReference type="KEGG" id="cfk:CFRA_06440"/>
<gene>
    <name evidence="3" type="ORF">CFRA_06440</name>
</gene>
<dbReference type="Pfam" id="PF03602">
    <property type="entry name" value="Cons_hypoth95"/>
    <property type="match status" value="1"/>
</dbReference>
<dbReference type="GO" id="GO:0031167">
    <property type="term" value="P:rRNA methylation"/>
    <property type="evidence" value="ECO:0007669"/>
    <property type="project" value="InterPro"/>
</dbReference>
<sequence length="190" mass="20366">MPRIVAGAARGRRLAEAPEGTRPTADRAKEGLFSSLESRFGVEGRHVLDLYAGSGALGLEALSRGAAEAVLVDSSAAACSVARTNAEAVGLPGALIEQEDVFAYLRRAPRGRFDMVLADPPYDVRASTVRKVLAALEPVLADVAVVAVERRAADEETTWPEGFEPTRQKLKKRTYGIARMDVAVFERAES</sequence>
<evidence type="ECO:0000313" key="3">
    <source>
        <dbReference type="EMBL" id="APT88947.1"/>
    </source>
</evidence>
<dbReference type="PROSITE" id="PS00092">
    <property type="entry name" value="N6_MTASE"/>
    <property type="match status" value="1"/>
</dbReference>
<proteinExistence type="predicted"/>
<keyword evidence="4" id="KW-1185">Reference proteome</keyword>
<dbReference type="Proteomes" id="UP000185434">
    <property type="component" value="Chromosome"/>
</dbReference>
<keyword evidence="1 3" id="KW-0489">Methyltransferase</keyword>
<protein>
    <submittedName>
        <fullName evidence="3">DNA methylase</fullName>
    </submittedName>
</protein>